<organism evidence="7 8">
    <name type="scientific">Neonectria punicea</name>
    <dbReference type="NCBI Taxonomy" id="979145"/>
    <lineage>
        <taxon>Eukaryota</taxon>
        <taxon>Fungi</taxon>
        <taxon>Dikarya</taxon>
        <taxon>Ascomycota</taxon>
        <taxon>Pezizomycotina</taxon>
        <taxon>Sordariomycetes</taxon>
        <taxon>Hypocreomycetidae</taxon>
        <taxon>Hypocreales</taxon>
        <taxon>Nectriaceae</taxon>
        <taxon>Neonectria</taxon>
    </lineage>
</organism>
<dbReference type="InterPro" id="IPR050815">
    <property type="entry name" value="TF_fung"/>
</dbReference>
<feature type="region of interest" description="Disordered" evidence="6">
    <location>
        <begin position="489"/>
        <end position="508"/>
    </location>
</feature>
<evidence type="ECO:0000256" key="5">
    <source>
        <dbReference type="ARBA" id="ARBA00023242"/>
    </source>
</evidence>
<evidence type="ECO:0000256" key="3">
    <source>
        <dbReference type="ARBA" id="ARBA00023015"/>
    </source>
</evidence>
<dbReference type="PANTHER" id="PTHR47338">
    <property type="entry name" value="ZN(II)2CYS6 TRANSCRIPTION FACTOR (EUROFUNG)-RELATED"/>
    <property type="match status" value="1"/>
</dbReference>
<evidence type="ECO:0000256" key="6">
    <source>
        <dbReference type="SAM" id="MobiDB-lite"/>
    </source>
</evidence>
<evidence type="ECO:0000256" key="2">
    <source>
        <dbReference type="ARBA" id="ARBA00022723"/>
    </source>
</evidence>
<evidence type="ECO:0008006" key="9">
    <source>
        <dbReference type="Google" id="ProtNLM"/>
    </source>
</evidence>
<sequence>MALDIAIDPSLLSLDMESGTFEQLMWDDGSMYDMFDPVCQTLEVFTGGTVGTRASNTQDPLVGETTEDNKIPYMLETPPSHIYPGMTQPPLDAESSTTTTTTTTTTSRFNDVPEAFVNLLFTTYFDACQSTIRLFDDMDGFLRLTKQPSAEMTTLRYAVIAHAVPACPQFSAWAATHMQVAGATSGHDYAGHFYRLAGLALSACDPDHRAHRASLRTLQATVLIGLYELQHAQFGRAWLSASRADWLTETMHLRTLDGARADGSSTKLLDEARRAQWATSALTGALMKGGRMVGSAEDEEEITTWLPPPQPPLARNKSSHVGVRIEHVFRNAAPRPLSVEEALWATHLLTRRIVIHVRDTKTTTGRQPYSFWTNQHQLEQTLRYLRSFVHAEMDAKPGSGQETMLDLYTKAWDVVLLEAKVKKKAASHSARSADQDRAGERVILQRTLELAGALQTCVLPIDAVSAITLSWILHAALQSLLRCKRRQSASAHDSSADNNDGGSNNGSGRSSSSSLLLLGNVACDGGAFGQTDSFTVNNALIMDASDALQSMLAQLGHDNPIAGFFLGQLEVEKSSNDMDLGKYLVGLADFAAS</sequence>
<dbReference type="EMBL" id="JAZAVJ010000029">
    <property type="protein sequence ID" value="KAK7420487.1"/>
    <property type="molecule type" value="Genomic_DNA"/>
</dbReference>
<evidence type="ECO:0000256" key="1">
    <source>
        <dbReference type="ARBA" id="ARBA00004123"/>
    </source>
</evidence>
<evidence type="ECO:0000256" key="4">
    <source>
        <dbReference type="ARBA" id="ARBA00023163"/>
    </source>
</evidence>
<dbReference type="Proteomes" id="UP001498476">
    <property type="component" value="Unassembled WGS sequence"/>
</dbReference>
<keyword evidence="4" id="KW-0804">Transcription</keyword>
<name>A0ABR1HHN0_9HYPO</name>
<protein>
    <recommendedName>
        <fullName evidence="9">Transcription factor domain-containing protein</fullName>
    </recommendedName>
</protein>
<comment type="subcellular location">
    <subcellularLocation>
        <location evidence="1">Nucleus</location>
    </subcellularLocation>
</comment>
<keyword evidence="8" id="KW-1185">Reference proteome</keyword>
<comment type="caution">
    <text evidence="7">The sequence shown here is derived from an EMBL/GenBank/DDBJ whole genome shotgun (WGS) entry which is preliminary data.</text>
</comment>
<evidence type="ECO:0000313" key="8">
    <source>
        <dbReference type="Proteomes" id="UP001498476"/>
    </source>
</evidence>
<reference evidence="7 8" key="1">
    <citation type="journal article" date="2025" name="Microbiol. Resour. Announc.">
        <title>Draft genome sequences for Neonectria magnoliae and Neonectria punicea, canker pathogens of Liriodendron tulipifera and Acer saccharum in West Virginia.</title>
        <authorList>
            <person name="Petronek H.M."/>
            <person name="Kasson M.T."/>
            <person name="Metheny A.M."/>
            <person name="Stauder C.M."/>
            <person name="Lovett B."/>
            <person name="Lynch S.C."/>
            <person name="Garnas J.R."/>
            <person name="Kasson L.R."/>
            <person name="Stajich J.E."/>
        </authorList>
    </citation>
    <scope>NUCLEOTIDE SEQUENCE [LARGE SCALE GENOMIC DNA]</scope>
    <source>
        <strain evidence="7 8">NRRL 64653</strain>
    </source>
</reference>
<proteinExistence type="predicted"/>
<dbReference type="PANTHER" id="PTHR47338:SF5">
    <property type="entry name" value="ZN(II)2CYS6 TRANSCRIPTION FACTOR (EUROFUNG)"/>
    <property type="match status" value="1"/>
</dbReference>
<evidence type="ECO:0000313" key="7">
    <source>
        <dbReference type="EMBL" id="KAK7420487.1"/>
    </source>
</evidence>
<keyword evidence="3" id="KW-0805">Transcription regulation</keyword>
<keyword evidence="2" id="KW-0479">Metal-binding</keyword>
<keyword evidence="5" id="KW-0539">Nucleus</keyword>
<dbReference type="CDD" id="cd12148">
    <property type="entry name" value="fungal_TF_MHR"/>
    <property type="match status" value="1"/>
</dbReference>
<accession>A0ABR1HHN0</accession>
<gene>
    <name evidence="7" type="ORF">QQX98_002685</name>
</gene>